<dbReference type="SUPFAM" id="SSF53807">
    <property type="entry name" value="Helical backbone' metal receptor"/>
    <property type="match status" value="1"/>
</dbReference>
<evidence type="ECO:0000256" key="1">
    <source>
        <dbReference type="ARBA" id="ARBA00011028"/>
    </source>
</evidence>
<evidence type="ECO:0000256" key="4">
    <source>
        <dbReference type="SAM" id="SignalP"/>
    </source>
</evidence>
<organism evidence="5 6">
    <name type="scientific">Desulfurispira natronophila</name>
    <dbReference type="NCBI Taxonomy" id="682562"/>
    <lineage>
        <taxon>Bacteria</taxon>
        <taxon>Pseudomonadati</taxon>
        <taxon>Chrysiogenota</taxon>
        <taxon>Chrysiogenia</taxon>
        <taxon>Chrysiogenales</taxon>
        <taxon>Chrysiogenaceae</taxon>
        <taxon>Desulfurispira</taxon>
    </lineage>
</organism>
<protein>
    <submittedName>
        <fullName evidence="5">Zinc transport system substrate-binding protein</fullName>
    </submittedName>
</protein>
<dbReference type="InterPro" id="IPR006127">
    <property type="entry name" value="ZnuA-like"/>
</dbReference>
<keyword evidence="3 4" id="KW-0732">Signal</keyword>
<gene>
    <name evidence="5" type="ORF">HNR37_000792</name>
</gene>
<comment type="similarity">
    <text evidence="1">Belongs to the bacterial solute-binding protein 9 family.</text>
</comment>
<evidence type="ECO:0000256" key="2">
    <source>
        <dbReference type="ARBA" id="ARBA00022448"/>
    </source>
</evidence>
<dbReference type="Proteomes" id="UP000528322">
    <property type="component" value="Unassembled WGS sequence"/>
</dbReference>
<dbReference type="InterPro" id="IPR050492">
    <property type="entry name" value="Bact_metal-bind_prot9"/>
</dbReference>
<sequence>MKKLYLLLGAILAIIGFAKCALAQGQLVVYTSTYPLYEFSQRIGGEQVEVRNILPPGADAHDYEPSTRQMMDIASADIFVYNGGGFELWIDKLLQALDGDHQLVIVNTTADLPLLEVDHHHDHHHHSNFFSRGWNWLRHALGGSHDEHHCHHGPEDPHVWLDPTMAVEQARTIKEKLIEVDRDNSSVYENNFTALEQDLLDLDKLYQKELADLPHRQFVVPHKAFSYMAKRYHLEQIAIAGVHPGAEPSQREVMAIIDFLREQDINHVFFETTVSNRTAETIAHEVGAKTLVLNPVENLTSEERNAGETYFSIMRKNLKNLKIALGG</sequence>
<evidence type="ECO:0000256" key="3">
    <source>
        <dbReference type="ARBA" id="ARBA00022729"/>
    </source>
</evidence>
<dbReference type="GO" id="GO:0030001">
    <property type="term" value="P:metal ion transport"/>
    <property type="evidence" value="ECO:0007669"/>
    <property type="project" value="InterPro"/>
</dbReference>
<dbReference type="PANTHER" id="PTHR42953:SF3">
    <property type="entry name" value="HIGH-AFFINITY ZINC UPTAKE SYSTEM PROTEIN ZNUA"/>
    <property type="match status" value="1"/>
</dbReference>
<proteinExistence type="inferred from homology"/>
<keyword evidence="6" id="KW-1185">Reference proteome</keyword>
<reference evidence="5 6" key="1">
    <citation type="submission" date="2020-08" db="EMBL/GenBank/DDBJ databases">
        <title>Genomic Encyclopedia of Type Strains, Phase IV (KMG-IV): sequencing the most valuable type-strain genomes for metagenomic binning, comparative biology and taxonomic classification.</title>
        <authorList>
            <person name="Goeker M."/>
        </authorList>
    </citation>
    <scope>NUCLEOTIDE SEQUENCE [LARGE SCALE GENOMIC DNA]</scope>
    <source>
        <strain evidence="5 6">DSM 22071</strain>
    </source>
</reference>
<name>A0A7W8DGJ6_9BACT</name>
<dbReference type="Pfam" id="PF01297">
    <property type="entry name" value="ZnuA"/>
    <property type="match status" value="1"/>
</dbReference>
<dbReference type="AlphaFoldDB" id="A0A7W8DGJ6"/>
<dbReference type="GO" id="GO:0046872">
    <property type="term" value="F:metal ion binding"/>
    <property type="evidence" value="ECO:0007669"/>
    <property type="project" value="InterPro"/>
</dbReference>
<dbReference type="PANTHER" id="PTHR42953">
    <property type="entry name" value="HIGH-AFFINITY ZINC UPTAKE SYSTEM PROTEIN ZNUA-RELATED"/>
    <property type="match status" value="1"/>
</dbReference>
<feature type="chain" id="PRO_5031389936" evidence="4">
    <location>
        <begin position="24"/>
        <end position="327"/>
    </location>
</feature>
<dbReference type="RefSeq" id="WP_183730263.1">
    <property type="nucleotide sequence ID" value="NZ_JACHID010000004.1"/>
</dbReference>
<evidence type="ECO:0000313" key="6">
    <source>
        <dbReference type="Proteomes" id="UP000528322"/>
    </source>
</evidence>
<dbReference type="Gene3D" id="3.40.50.1980">
    <property type="entry name" value="Nitrogenase molybdenum iron protein domain"/>
    <property type="match status" value="2"/>
</dbReference>
<dbReference type="EMBL" id="JACHID010000004">
    <property type="protein sequence ID" value="MBB5021480.1"/>
    <property type="molecule type" value="Genomic_DNA"/>
</dbReference>
<comment type="caution">
    <text evidence="5">The sequence shown here is derived from an EMBL/GenBank/DDBJ whole genome shotgun (WGS) entry which is preliminary data.</text>
</comment>
<accession>A0A7W8DGJ6</accession>
<evidence type="ECO:0000313" key="5">
    <source>
        <dbReference type="EMBL" id="MBB5021480.1"/>
    </source>
</evidence>
<keyword evidence="2" id="KW-0813">Transport</keyword>
<feature type="signal peptide" evidence="4">
    <location>
        <begin position="1"/>
        <end position="23"/>
    </location>
</feature>